<reference evidence="2 3" key="1">
    <citation type="journal article" date="2023" name="Mol. Biol. Evol.">
        <title>Genomics of Secondarily Temperate Adaptation in the Only Non-Antarctic Icefish.</title>
        <authorList>
            <person name="Rivera-Colon A.G."/>
            <person name="Rayamajhi N."/>
            <person name="Minhas B.F."/>
            <person name="Madrigal G."/>
            <person name="Bilyk K.T."/>
            <person name="Yoon V."/>
            <person name="Hune M."/>
            <person name="Gregory S."/>
            <person name="Cheng C.H.C."/>
            <person name="Catchen J.M."/>
        </authorList>
    </citation>
    <scope>NUCLEOTIDE SEQUENCE [LARGE SCALE GENOMIC DNA]</scope>
    <source>
        <strain evidence="2">JC2023a</strain>
    </source>
</reference>
<comment type="caution">
    <text evidence="2">The sequence shown here is derived from an EMBL/GenBank/DDBJ whole genome shotgun (WGS) entry which is preliminary data.</text>
</comment>
<name>A0AAN8CV91_9TELE</name>
<evidence type="ECO:0000256" key="1">
    <source>
        <dbReference type="SAM" id="MobiDB-lite"/>
    </source>
</evidence>
<dbReference type="EMBL" id="JAULUE010002048">
    <property type="protein sequence ID" value="KAK5909700.1"/>
    <property type="molecule type" value="Genomic_DNA"/>
</dbReference>
<feature type="compositionally biased region" description="Polar residues" evidence="1">
    <location>
        <begin position="1"/>
        <end position="24"/>
    </location>
</feature>
<evidence type="ECO:0000313" key="2">
    <source>
        <dbReference type="EMBL" id="KAK5909700.1"/>
    </source>
</evidence>
<protein>
    <submittedName>
        <fullName evidence="2">Uncharacterized protein</fullName>
    </submittedName>
</protein>
<dbReference type="AlphaFoldDB" id="A0AAN8CV91"/>
<dbReference type="Proteomes" id="UP001335648">
    <property type="component" value="Unassembled WGS sequence"/>
</dbReference>
<sequence>MQISARLSPTVATQSGPSCETTQHPPLWRSRSHPGVAVIVILITPQGAAQAPPLQSLWGGVRSLPGDPAYFLQTGPGSQP</sequence>
<organism evidence="2 3">
    <name type="scientific">Champsocephalus esox</name>
    <name type="common">pike icefish</name>
    <dbReference type="NCBI Taxonomy" id="159716"/>
    <lineage>
        <taxon>Eukaryota</taxon>
        <taxon>Metazoa</taxon>
        <taxon>Chordata</taxon>
        <taxon>Craniata</taxon>
        <taxon>Vertebrata</taxon>
        <taxon>Euteleostomi</taxon>
        <taxon>Actinopterygii</taxon>
        <taxon>Neopterygii</taxon>
        <taxon>Teleostei</taxon>
        <taxon>Neoteleostei</taxon>
        <taxon>Acanthomorphata</taxon>
        <taxon>Eupercaria</taxon>
        <taxon>Perciformes</taxon>
        <taxon>Notothenioidei</taxon>
        <taxon>Channichthyidae</taxon>
        <taxon>Champsocephalus</taxon>
    </lineage>
</organism>
<accession>A0AAN8CV91</accession>
<gene>
    <name evidence="2" type="ORF">CesoFtcFv8_003607</name>
</gene>
<evidence type="ECO:0000313" key="3">
    <source>
        <dbReference type="Proteomes" id="UP001335648"/>
    </source>
</evidence>
<keyword evidence="3" id="KW-1185">Reference proteome</keyword>
<feature type="region of interest" description="Disordered" evidence="1">
    <location>
        <begin position="1"/>
        <end position="30"/>
    </location>
</feature>
<proteinExistence type="predicted"/>